<feature type="region of interest" description="Disordered" evidence="1">
    <location>
        <begin position="1"/>
        <end position="163"/>
    </location>
</feature>
<protein>
    <submittedName>
        <fullName evidence="3">WH2 domain-containing protein</fullName>
    </submittedName>
</protein>
<dbReference type="Proteomes" id="UP000036681">
    <property type="component" value="Unplaced"/>
</dbReference>
<sequence length="163" mass="18235">MVIEAAKREAVQRKDEEKEQRPKKPKPARGSPINRSFTITKGAVSKKSPVHPAANKRMVIEAAKREAVHRKEEEKEQRPKKPKPPSIRELQNAPTPKPKPKPPSKSQLMMEQIKASIAADKNRPKKEIKSKLSELLAAHPSPSPKTPDENEPDRRGSSMPVAD</sequence>
<feature type="compositionally biased region" description="Basic and acidic residues" evidence="1">
    <location>
        <begin position="146"/>
        <end position="156"/>
    </location>
</feature>
<evidence type="ECO:0000256" key="1">
    <source>
        <dbReference type="SAM" id="MobiDB-lite"/>
    </source>
</evidence>
<evidence type="ECO:0000313" key="3">
    <source>
        <dbReference type="WBParaSite" id="ALUE_0002159201-mRNA-1"/>
    </source>
</evidence>
<accession>A0A0M3IS64</accession>
<reference evidence="3" key="1">
    <citation type="submission" date="2017-02" db="UniProtKB">
        <authorList>
            <consortium name="WormBaseParasite"/>
        </authorList>
    </citation>
    <scope>IDENTIFICATION</scope>
</reference>
<dbReference type="AlphaFoldDB" id="A0A0M3IS64"/>
<name>A0A0M3IS64_ASCLU</name>
<proteinExistence type="predicted"/>
<evidence type="ECO:0000313" key="2">
    <source>
        <dbReference type="Proteomes" id="UP000036681"/>
    </source>
</evidence>
<keyword evidence="2" id="KW-1185">Reference proteome</keyword>
<feature type="compositionally biased region" description="Basic and acidic residues" evidence="1">
    <location>
        <begin position="1"/>
        <end position="22"/>
    </location>
</feature>
<organism evidence="2 3">
    <name type="scientific">Ascaris lumbricoides</name>
    <name type="common">Giant roundworm</name>
    <dbReference type="NCBI Taxonomy" id="6252"/>
    <lineage>
        <taxon>Eukaryota</taxon>
        <taxon>Metazoa</taxon>
        <taxon>Ecdysozoa</taxon>
        <taxon>Nematoda</taxon>
        <taxon>Chromadorea</taxon>
        <taxon>Rhabditida</taxon>
        <taxon>Spirurina</taxon>
        <taxon>Ascaridomorpha</taxon>
        <taxon>Ascaridoidea</taxon>
        <taxon>Ascarididae</taxon>
        <taxon>Ascaris</taxon>
    </lineage>
</organism>
<feature type="compositionally biased region" description="Basic and acidic residues" evidence="1">
    <location>
        <begin position="58"/>
        <end position="79"/>
    </location>
</feature>
<feature type="compositionally biased region" description="Basic and acidic residues" evidence="1">
    <location>
        <begin position="120"/>
        <end position="132"/>
    </location>
</feature>
<dbReference type="WBParaSite" id="ALUE_0002159201-mRNA-1">
    <property type="protein sequence ID" value="ALUE_0002159201-mRNA-1"/>
    <property type="gene ID" value="ALUE_0002159201"/>
</dbReference>